<organism evidence="1 2">
    <name type="scientific">Trametes pubescens</name>
    <name type="common">White-rot fungus</name>
    <dbReference type="NCBI Taxonomy" id="154538"/>
    <lineage>
        <taxon>Eukaryota</taxon>
        <taxon>Fungi</taxon>
        <taxon>Dikarya</taxon>
        <taxon>Basidiomycota</taxon>
        <taxon>Agaricomycotina</taxon>
        <taxon>Agaricomycetes</taxon>
        <taxon>Polyporales</taxon>
        <taxon>Polyporaceae</taxon>
        <taxon>Trametes</taxon>
    </lineage>
</organism>
<comment type="caution">
    <text evidence="1">The sequence shown here is derived from an EMBL/GenBank/DDBJ whole genome shotgun (WGS) entry which is preliminary data.</text>
</comment>
<dbReference type="AlphaFoldDB" id="A0A1M2VP94"/>
<evidence type="ECO:0000313" key="2">
    <source>
        <dbReference type="Proteomes" id="UP000184267"/>
    </source>
</evidence>
<sequence length="110" mass="12448">MSLDVAQNASAVTELIFAGLKVTGYGVVMICSVLGSHTIESHWNTEKRMAETVAHWRNVLSHLDEKKKDEIGRENIRCMDSRLYQYVPVAHQAQLIETYELTLATGWRDA</sequence>
<accession>A0A1M2VP94</accession>
<protein>
    <submittedName>
        <fullName evidence="1">Uncharacterized protein</fullName>
    </submittedName>
</protein>
<keyword evidence="2" id="KW-1185">Reference proteome</keyword>
<dbReference type="OrthoDB" id="10482813at2759"/>
<gene>
    <name evidence="1" type="ORF">TRAPUB_14142</name>
</gene>
<reference evidence="1 2" key="1">
    <citation type="submission" date="2016-10" db="EMBL/GenBank/DDBJ databases">
        <title>Genome sequence of the basidiomycete white-rot fungus Trametes pubescens.</title>
        <authorList>
            <person name="Makela M.R."/>
            <person name="Granchi Z."/>
            <person name="Peng M."/>
            <person name="De Vries R.P."/>
            <person name="Grigoriev I."/>
            <person name="Riley R."/>
            <person name="Hilden K."/>
        </authorList>
    </citation>
    <scope>NUCLEOTIDE SEQUENCE [LARGE SCALE GENOMIC DNA]</scope>
    <source>
        <strain evidence="1 2">FBCC735</strain>
    </source>
</reference>
<evidence type="ECO:0000313" key="1">
    <source>
        <dbReference type="EMBL" id="OJT09360.1"/>
    </source>
</evidence>
<name>A0A1M2VP94_TRAPU</name>
<dbReference type="Proteomes" id="UP000184267">
    <property type="component" value="Unassembled WGS sequence"/>
</dbReference>
<dbReference type="EMBL" id="MNAD01000924">
    <property type="protein sequence ID" value="OJT09360.1"/>
    <property type="molecule type" value="Genomic_DNA"/>
</dbReference>
<proteinExistence type="predicted"/>